<accession>A0A323TY45</accession>
<reference evidence="1" key="1">
    <citation type="submission" date="2018-06" db="EMBL/GenBank/DDBJ databases">
        <title>Sequence of the Fusobacterium nucleatum str. 12230 genome.</title>
        <authorList>
            <person name="Navarre W."/>
        </authorList>
    </citation>
    <scope>NUCLEOTIDE SEQUENCE [LARGE SCALE GENOMIC DNA]</scope>
    <source>
        <strain evidence="1">12230</strain>
    </source>
</reference>
<proteinExistence type="predicted"/>
<protein>
    <submittedName>
        <fullName evidence="1">Uncharacterized protein</fullName>
    </submittedName>
</protein>
<sequence>MKAVIVSDFIGIINDVVIEEKRIYYSIEYILSKIEKKFGQCYNKRFINDLVDQLNYLYLKLEQFNFSKFEIGMNLGVKTFNELKFDYDENDFYGIKEFNNNIFNGVYNL</sequence>
<dbReference type="AlphaFoldDB" id="A0A323TY45"/>
<gene>
    <name evidence="1" type="ORF">DNF10_01280</name>
</gene>
<name>A0A323TY45_FUSNU</name>
<evidence type="ECO:0000313" key="1">
    <source>
        <dbReference type="EMBL" id="PZA05504.1"/>
    </source>
</evidence>
<organism evidence="1">
    <name type="scientific">Fusobacterium nucleatum</name>
    <dbReference type="NCBI Taxonomy" id="851"/>
    <lineage>
        <taxon>Bacteria</taxon>
        <taxon>Fusobacteriati</taxon>
        <taxon>Fusobacteriota</taxon>
        <taxon>Fusobacteriia</taxon>
        <taxon>Fusobacteriales</taxon>
        <taxon>Fusobacteriaceae</taxon>
        <taxon>Fusobacterium</taxon>
    </lineage>
</organism>
<comment type="caution">
    <text evidence="1">The sequence shown here is derived from an EMBL/GenBank/DDBJ whole genome shotgun (WGS) entry which is preliminary data.</text>
</comment>
<dbReference type="EMBL" id="QKOC01000001">
    <property type="protein sequence ID" value="PZA05504.1"/>
    <property type="molecule type" value="Genomic_DNA"/>
</dbReference>